<dbReference type="Pfam" id="PF25547">
    <property type="entry name" value="WXG100_2"/>
    <property type="match status" value="1"/>
</dbReference>
<feature type="domain" description="Outer membrane channel protein CpnT-like N-terminal" evidence="1">
    <location>
        <begin position="17"/>
        <end position="136"/>
    </location>
</feature>
<gene>
    <name evidence="2" type="ORF">ACFQMG_02840</name>
</gene>
<dbReference type="Gene3D" id="1.10.287.1060">
    <property type="entry name" value="ESAT-6-like"/>
    <property type="match status" value="1"/>
</dbReference>
<dbReference type="InterPro" id="IPR057746">
    <property type="entry name" value="CpnT-like_N"/>
</dbReference>
<protein>
    <recommendedName>
        <fullName evidence="1">Outer membrane channel protein CpnT-like N-terminal domain-containing protein</fullName>
    </recommendedName>
</protein>
<dbReference type="RefSeq" id="WP_345707906.1">
    <property type="nucleotide sequence ID" value="NZ_BAABKV010000001.1"/>
</dbReference>
<evidence type="ECO:0000313" key="2">
    <source>
        <dbReference type="EMBL" id="MFC7178497.1"/>
    </source>
</evidence>
<dbReference type="EMBL" id="JBHTAJ010000004">
    <property type="protein sequence ID" value="MFC7178497.1"/>
    <property type="molecule type" value="Genomic_DNA"/>
</dbReference>
<comment type="caution">
    <text evidence="2">The sequence shown here is derived from an EMBL/GenBank/DDBJ whole genome shotgun (WGS) entry which is preliminary data.</text>
</comment>
<dbReference type="Proteomes" id="UP001596435">
    <property type="component" value="Unassembled WGS sequence"/>
</dbReference>
<sequence>MAIELPGEVVSFLQFIGVNWPQVNEDSVREFGAHVKEFAENLSRTHESAGSTIQQIGEAYQGAGYDVLAAKWAQLSDSHMRELIQACHVVSTALDVAADAIIAMKMEAIGELIAMAAAFVADQAAAVATLGAAEAALVLIEEAAEKLVDFLVQQMEQYIIGQVIEAAINPLVETVEKAVSGLAYRAVESALGVSGGGPAGEGFRIDPEAVMAHAQTIRQHADEVRGHGDVFLAKLSGVSFE</sequence>
<evidence type="ECO:0000313" key="3">
    <source>
        <dbReference type="Proteomes" id="UP001596435"/>
    </source>
</evidence>
<keyword evidence="3" id="KW-1185">Reference proteome</keyword>
<name>A0ABW2FQW1_9ACTN</name>
<accession>A0ABW2FQW1</accession>
<evidence type="ECO:0000259" key="1">
    <source>
        <dbReference type="Pfam" id="PF25547"/>
    </source>
</evidence>
<reference evidence="3" key="1">
    <citation type="journal article" date="2019" name="Int. J. Syst. Evol. Microbiol.">
        <title>The Global Catalogue of Microorganisms (GCM) 10K type strain sequencing project: providing services to taxonomists for standard genome sequencing and annotation.</title>
        <authorList>
            <consortium name="The Broad Institute Genomics Platform"/>
            <consortium name="The Broad Institute Genome Sequencing Center for Infectious Disease"/>
            <person name="Wu L."/>
            <person name="Ma J."/>
        </authorList>
    </citation>
    <scope>NUCLEOTIDE SEQUENCE [LARGE SCALE GENOMIC DNA]</scope>
    <source>
        <strain evidence="3">CGMCC 1.12859</strain>
    </source>
</reference>
<proteinExistence type="predicted"/>
<organism evidence="2 3">
    <name type="scientific">Kitasatospora paranensis</name>
    <dbReference type="NCBI Taxonomy" id="258053"/>
    <lineage>
        <taxon>Bacteria</taxon>
        <taxon>Bacillati</taxon>
        <taxon>Actinomycetota</taxon>
        <taxon>Actinomycetes</taxon>
        <taxon>Kitasatosporales</taxon>
        <taxon>Streptomycetaceae</taxon>
        <taxon>Kitasatospora</taxon>
    </lineage>
</organism>